<dbReference type="Proteomes" id="UP001175226">
    <property type="component" value="Unassembled WGS sequence"/>
</dbReference>
<organism evidence="1 2">
    <name type="scientific">Armillaria borealis</name>
    <dbReference type="NCBI Taxonomy" id="47425"/>
    <lineage>
        <taxon>Eukaryota</taxon>
        <taxon>Fungi</taxon>
        <taxon>Dikarya</taxon>
        <taxon>Basidiomycota</taxon>
        <taxon>Agaricomycotina</taxon>
        <taxon>Agaricomycetes</taxon>
        <taxon>Agaricomycetidae</taxon>
        <taxon>Agaricales</taxon>
        <taxon>Marasmiineae</taxon>
        <taxon>Physalacriaceae</taxon>
        <taxon>Armillaria</taxon>
    </lineage>
</organism>
<keyword evidence="2" id="KW-1185">Reference proteome</keyword>
<gene>
    <name evidence="1" type="ORF">EV421DRAFT_2018969</name>
</gene>
<accession>A0AA39MRS1</accession>
<name>A0AA39MRS1_9AGAR</name>
<comment type="caution">
    <text evidence="1">The sequence shown here is derived from an EMBL/GenBank/DDBJ whole genome shotgun (WGS) entry which is preliminary data.</text>
</comment>
<proteinExistence type="predicted"/>
<evidence type="ECO:0000313" key="2">
    <source>
        <dbReference type="Proteomes" id="UP001175226"/>
    </source>
</evidence>
<evidence type="ECO:0000313" key="1">
    <source>
        <dbReference type="EMBL" id="KAK0443853.1"/>
    </source>
</evidence>
<dbReference type="AlphaFoldDB" id="A0AA39MRS1"/>
<reference evidence="1" key="1">
    <citation type="submission" date="2023-06" db="EMBL/GenBank/DDBJ databases">
        <authorList>
            <consortium name="Lawrence Berkeley National Laboratory"/>
            <person name="Ahrendt S."/>
            <person name="Sahu N."/>
            <person name="Indic B."/>
            <person name="Wong-Bajracharya J."/>
            <person name="Merenyi Z."/>
            <person name="Ke H.-M."/>
            <person name="Monk M."/>
            <person name="Kocsube S."/>
            <person name="Drula E."/>
            <person name="Lipzen A."/>
            <person name="Balint B."/>
            <person name="Henrissat B."/>
            <person name="Andreopoulos B."/>
            <person name="Martin F.M."/>
            <person name="Harder C.B."/>
            <person name="Rigling D."/>
            <person name="Ford K.L."/>
            <person name="Foster G.D."/>
            <person name="Pangilinan J."/>
            <person name="Papanicolaou A."/>
            <person name="Barry K."/>
            <person name="LaButti K."/>
            <person name="Viragh M."/>
            <person name="Koriabine M."/>
            <person name="Yan M."/>
            <person name="Riley R."/>
            <person name="Champramary S."/>
            <person name="Plett K.L."/>
            <person name="Tsai I.J."/>
            <person name="Slot J."/>
            <person name="Sipos G."/>
            <person name="Plett J."/>
            <person name="Nagy L.G."/>
            <person name="Grigoriev I.V."/>
        </authorList>
    </citation>
    <scope>NUCLEOTIDE SEQUENCE</scope>
    <source>
        <strain evidence="1">FPL87.14</strain>
    </source>
</reference>
<protein>
    <submittedName>
        <fullName evidence="1">Uncharacterized protein</fullName>
    </submittedName>
</protein>
<sequence length="334" mass="36781">MTNYDGKQYLDLESCIGHAAVAKPHIWKLLATSTRNEPARHCQIINQQCAGHTLESKDQENVQRAFGAIRVPLWWCEYYGATLSKSPALPSPLTLAFRRRYVSGEQGYSLWEVLVCRHGMTRSTRILGQRLSPCRDVLTSGEQEHGVLSGAVSVELGCSGGCTGRFNTWDGCNGVTDIPHGVLGGNVCAAAIYRHPASVMLLFQLSLLLLLGAHKGSTSAVDGAGYILQLEVARENERIGDSASAATGWQWDLWIHMGPSFQLVNHENPCLASLPFLVSFLLFREIPSRYYAHSSPNRTWQSQAVSPNVQSITLLLRVIDGMLVLRAMMMRSSP</sequence>
<dbReference type="EMBL" id="JAUEPT010000021">
    <property type="protein sequence ID" value="KAK0443853.1"/>
    <property type="molecule type" value="Genomic_DNA"/>
</dbReference>